<dbReference type="Gene3D" id="3.60.10.10">
    <property type="entry name" value="Endonuclease/exonuclease/phosphatase"/>
    <property type="match status" value="1"/>
</dbReference>
<dbReference type="SUPFAM" id="SSF56219">
    <property type="entry name" value="DNase I-like"/>
    <property type="match status" value="1"/>
</dbReference>
<keyword evidence="3" id="KW-1185">Reference proteome</keyword>
<name>A0A8N4IG67_ELAGV</name>
<evidence type="ECO:0000313" key="3">
    <source>
        <dbReference type="Proteomes" id="UP000504607"/>
    </source>
</evidence>
<proteinExistence type="predicted"/>
<evidence type="ECO:0000313" key="4">
    <source>
        <dbReference type="RefSeq" id="XP_029122984.1"/>
    </source>
</evidence>
<evidence type="ECO:0000259" key="2">
    <source>
        <dbReference type="Pfam" id="PF03372"/>
    </source>
</evidence>
<dbReference type="InterPro" id="IPR036691">
    <property type="entry name" value="Endo/exonu/phosph_ase_sf"/>
</dbReference>
<evidence type="ECO:0000256" key="1">
    <source>
        <dbReference type="SAM" id="MobiDB-lite"/>
    </source>
</evidence>
<dbReference type="RefSeq" id="XP_029122984.1">
    <property type="nucleotide sequence ID" value="XM_029267151.1"/>
</dbReference>
<reference evidence="4" key="1">
    <citation type="submission" date="2025-08" db="UniProtKB">
        <authorList>
            <consortium name="RefSeq"/>
        </authorList>
    </citation>
    <scope>IDENTIFICATION</scope>
</reference>
<sequence length="429" mass="47767">MQNTTMLTLWFTSGGLVLTPRTGSNNPHGSSGRICKSKMSGMPKPPCPKFISLEDGEFTTKNTSNGFKFRLVSYNILAQVYVKSSYFPHSPSSCLKWKARSQAILMEFKNLSADFLCIQELDEYNSFYKSNMESLGYSSLYIQRTGQKRDGCGIFYRSSSAELILMEEIHYNDLVNGIDYENVSTEIESNNTLDVDRREEASGKDSTKANSHGDQGDPNDPCVRLKRDCVGLLMAFKLRDPSNHLIVVANTHIYWDPNWADVKLAQVKYLRRRVSQFKEIVSNKFCSTPSVIIAGDFNSTPGDEVYQYLVSANSDSEAPAIQLCSLYATNGGEPPFTNCTPDFTGTLDYIFLSDPGYLKPVSLLEVPGPQSADIIGGLPNHYHPSDHLPIGADFVVLGSSNSLIIPELQDVEDRLSKFEIGEQMKVQNN</sequence>
<dbReference type="InterPro" id="IPR005135">
    <property type="entry name" value="Endo/exonuclease/phosphatase"/>
</dbReference>
<dbReference type="AlphaFoldDB" id="A0A8N4IG67"/>
<dbReference type="InterPro" id="IPR050410">
    <property type="entry name" value="CCR4/nocturin_mRNA_transcr"/>
</dbReference>
<protein>
    <submittedName>
        <fullName evidence="4">Carbon catabolite repressor protein 4 homolog 4</fullName>
    </submittedName>
</protein>
<feature type="region of interest" description="Disordered" evidence="1">
    <location>
        <begin position="189"/>
        <end position="220"/>
    </location>
</feature>
<feature type="domain" description="Endonuclease/exonuclease/phosphatase" evidence="2">
    <location>
        <begin position="73"/>
        <end position="387"/>
    </location>
</feature>
<dbReference type="PANTHER" id="PTHR12121">
    <property type="entry name" value="CARBON CATABOLITE REPRESSOR PROTEIN 4"/>
    <property type="match status" value="1"/>
</dbReference>
<dbReference type="Pfam" id="PF03372">
    <property type="entry name" value="Exo_endo_phos"/>
    <property type="match status" value="1"/>
</dbReference>
<organism evidence="3 4">
    <name type="scientific">Elaeis guineensis var. tenera</name>
    <name type="common">Oil palm</name>
    <dbReference type="NCBI Taxonomy" id="51953"/>
    <lineage>
        <taxon>Eukaryota</taxon>
        <taxon>Viridiplantae</taxon>
        <taxon>Streptophyta</taxon>
        <taxon>Embryophyta</taxon>
        <taxon>Tracheophyta</taxon>
        <taxon>Spermatophyta</taxon>
        <taxon>Magnoliopsida</taxon>
        <taxon>Liliopsida</taxon>
        <taxon>Arecaceae</taxon>
        <taxon>Arecoideae</taxon>
        <taxon>Cocoseae</taxon>
        <taxon>Elaeidinae</taxon>
        <taxon>Elaeis</taxon>
    </lineage>
</organism>
<gene>
    <name evidence="4" type="primary">LOC105053526</name>
</gene>
<dbReference type="PANTHER" id="PTHR12121:SF68">
    <property type="entry name" value="CARBON CATABOLITE REPRESSOR PROTEIN 4 HOMOLOG 4-RELATED"/>
    <property type="match status" value="1"/>
</dbReference>
<accession>A0A8N4IG67</accession>
<dbReference type="GO" id="GO:0000175">
    <property type="term" value="F:3'-5'-RNA exonuclease activity"/>
    <property type="evidence" value="ECO:0007669"/>
    <property type="project" value="TreeGrafter"/>
</dbReference>
<dbReference type="Proteomes" id="UP000504607">
    <property type="component" value="Chromosome 11"/>
</dbReference>
<feature type="compositionally biased region" description="Basic and acidic residues" evidence="1">
    <location>
        <begin position="194"/>
        <end position="207"/>
    </location>
</feature>
<dbReference type="OrthoDB" id="2866996at2759"/>